<sequence length="141" mass="15977">RRRQREAELEAEIGRQLQELEDRQRREDPSDAWTAPVDAGIAGATVGAILAGHEHRIISGGDYQARAVEPSNEHAEPLYDDDIFDPDFFKRSRSKSDATRREDIARQAASKIIADMEQRYSEPQQSQADFFAPPELLEKAQ</sequence>
<feature type="region of interest" description="Disordered" evidence="1">
    <location>
        <begin position="1"/>
        <end position="35"/>
    </location>
</feature>
<feature type="non-terminal residue" evidence="2">
    <location>
        <position position="141"/>
    </location>
</feature>
<organism evidence="2 3">
    <name type="scientific">Cryomyces antarcticus</name>
    <dbReference type="NCBI Taxonomy" id="329879"/>
    <lineage>
        <taxon>Eukaryota</taxon>
        <taxon>Fungi</taxon>
        <taxon>Dikarya</taxon>
        <taxon>Ascomycota</taxon>
        <taxon>Pezizomycotina</taxon>
        <taxon>Dothideomycetes</taxon>
        <taxon>Dothideomycetes incertae sedis</taxon>
        <taxon>Cryomyces</taxon>
    </lineage>
</organism>
<reference evidence="2 3" key="1">
    <citation type="submission" date="2023-08" db="EMBL/GenBank/DDBJ databases">
        <title>Black Yeasts Isolated from many extreme environments.</title>
        <authorList>
            <person name="Coleine C."/>
            <person name="Stajich J.E."/>
            <person name="Selbmann L."/>
        </authorList>
    </citation>
    <scope>NUCLEOTIDE SEQUENCE [LARGE SCALE GENOMIC DNA]</scope>
    <source>
        <strain evidence="2 3">CCFEE 536</strain>
    </source>
</reference>
<accession>A0ABR0LTM1</accession>
<feature type="region of interest" description="Disordered" evidence="1">
    <location>
        <begin position="118"/>
        <end position="141"/>
    </location>
</feature>
<keyword evidence="3" id="KW-1185">Reference proteome</keyword>
<dbReference type="EMBL" id="JAVRRA010011714">
    <property type="protein sequence ID" value="KAK5239897.1"/>
    <property type="molecule type" value="Genomic_DNA"/>
</dbReference>
<feature type="compositionally biased region" description="Basic and acidic residues" evidence="1">
    <location>
        <begin position="18"/>
        <end position="29"/>
    </location>
</feature>
<evidence type="ECO:0000313" key="2">
    <source>
        <dbReference type="EMBL" id="KAK5239897.1"/>
    </source>
</evidence>
<gene>
    <name evidence="2" type="ORF">LTR16_011383</name>
</gene>
<dbReference type="Proteomes" id="UP001357485">
    <property type="component" value="Unassembled WGS sequence"/>
</dbReference>
<name>A0ABR0LTM1_9PEZI</name>
<evidence type="ECO:0000313" key="3">
    <source>
        <dbReference type="Proteomes" id="UP001357485"/>
    </source>
</evidence>
<feature type="non-terminal residue" evidence="2">
    <location>
        <position position="1"/>
    </location>
</feature>
<comment type="caution">
    <text evidence="2">The sequence shown here is derived from an EMBL/GenBank/DDBJ whole genome shotgun (WGS) entry which is preliminary data.</text>
</comment>
<proteinExistence type="predicted"/>
<protein>
    <submittedName>
        <fullName evidence="2">Uncharacterized protein</fullName>
    </submittedName>
</protein>
<evidence type="ECO:0000256" key="1">
    <source>
        <dbReference type="SAM" id="MobiDB-lite"/>
    </source>
</evidence>